<dbReference type="EMBL" id="BDQV01000459">
    <property type="protein sequence ID" value="GAY65194.1"/>
    <property type="molecule type" value="Genomic_DNA"/>
</dbReference>
<feature type="domain" description="Ubiquitin-like protease family profile" evidence="4">
    <location>
        <begin position="172"/>
        <end position="264"/>
    </location>
</feature>
<name>A0A2H5QKP6_CITUN</name>
<dbReference type="SUPFAM" id="SSF54001">
    <property type="entry name" value="Cysteine proteinases"/>
    <property type="match status" value="1"/>
</dbReference>
<sequence>MIYESIDNALFEKDEKFKTTQLKNPYHNIEKYNLYGFTSGVQAWIYEAIGGLPSAWVVKTKKKIPRIVQWKPMASSRINFAEVYSFFNDESRLDSSLYAKFDRWFAGDITVDRKVLHPRSFFEIILGIASMGWLGDEVFLNQLWNNEDCAVDSLVFDDCLNSYICGQQYTMSKPMTDVDMLLIHVNLDGAHWVLARVDFRKNKVWIYDSLLTFRDDKRYKLKFKQLEVIFPRWLEYVGFYNIRPELRSANPWKVIAVKSVPQQEPGTGNCEFDASHVEYFRKKIAVDIFDDDIVL</sequence>
<evidence type="ECO:0000256" key="2">
    <source>
        <dbReference type="ARBA" id="ARBA00022670"/>
    </source>
</evidence>
<accession>A0A2H5QKP6</accession>
<dbReference type="GO" id="GO:0008234">
    <property type="term" value="F:cysteine-type peptidase activity"/>
    <property type="evidence" value="ECO:0007669"/>
    <property type="project" value="InterPro"/>
</dbReference>
<reference evidence="5 6" key="1">
    <citation type="journal article" date="2017" name="Front. Genet.">
        <title>Draft sequencing of the heterozygous diploid genome of Satsuma (Citrus unshiu Marc.) using a hybrid assembly approach.</title>
        <authorList>
            <person name="Shimizu T."/>
            <person name="Tanizawa Y."/>
            <person name="Mochizuki T."/>
            <person name="Nagasaki H."/>
            <person name="Yoshioka T."/>
            <person name="Toyoda A."/>
            <person name="Fujiyama A."/>
            <person name="Kaminuma E."/>
            <person name="Nakamura Y."/>
        </authorList>
    </citation>
    <scope>NUCLEOTIDE SEQUENCE [LARGE SCALE GENOMIC DNA]</scope>
    <source>
        <strain evidence="6">cv. Miyagawa wase</strain>
    </source>
</reference>
<dbReference type="PANTHER" id="PTHR48450">
    <property type="entry name" value="DUF1985 DOMAIN-CONTAINING PROTEIN"/>
    <property type="match status" value="1"/>
</dbReference>
<keyword evidence="2" id="KW-0645">Protease</keyword>
<keyword evidence="6" id="KW-1185">Reference proteome</keyword>
<dbReference type="Gene3D" id="3.40.395.10">
    <property type="entry name" value="Adenoviral Proteinase, Chain A"/>
    <property type="match status" value="1"/>
</dbReference>
<evidence type="ECO:0000256" key="1">
    <source>
        <dbReference type="ARBA" id="ARBA00005234"/>
    </source>
</evidence>
<dbReference type="InterPro" id="IPR038765">
    <property type="entry name" value="Papain-like_cys_pep_sf"/>
</dbReference>
<keyword evidence="3" id="KW-0378">Hydrolase</keyword>
<dbReference type="AlphaFoldDB" id="A0A2H5QKP6"/>
<evidence type="ECO:0000313" key="6">
    <source>
        <dbReference type="Proteomes" id="UP000236630"/>
    </source>
</evidence>
<dbReference type="InterPro" id="IPR003653">
    <property type="entry name" value="Peptidase_C48_C"/>
</dbReference>
<dbReference type="Pfam" id="PF02902">
    <property type="entry name" value="Peptidase_C48"/>
    <property type="match status" value="1"/>
</dbReference>
<organism evidence="5 6">
    <name type="scientific">Citrus unshiu</name>
    <name type="common">Satsuma mandarin</name>
    <name type="synonym">Citrus nobilis var. unshiu</name>
    <dbReference type="NCBI Taxonomy" id="55188"/>
    <lineage>
        <taxon>Eukaryota</taxon>
        <taxon>Viridiplantae</taxon>
        <taxon>Streptophyta</taxon>
        <taxon>Embryophyta</taxon>
        <taxon>Tracheophyta</taxon>
        <taxon>Spermatophyta</taxon>
        <taxon>Magnoliopsida</taxon>
        <taxon>eudicotyledons</taxon>
        <taxon>Gunneridae</taxon>
        <taxon>Pentapetalae</taxon>
        <taxon>rosids</taxon>
        <taxon>malvids</taxon>
        <taxon>Sapindales</taxon>
        <taxon>Rutaceae</taxon>
        <taxon>Aurantioideae</taxon>
        <taxon>Citrus</taxon>
    </lineage>
</organism>
<protein>
    <recommendedName>
        <fullName evidence="4">Ubiquitin-like protease family profile domain-containing protein</fullName>
    </recommendedName>
</protein>
<gene>
    <name evidence="5" type="ORF">CUMW_239310</name>
</gene>
<dbReference type="Proteomes" id="UP000236630">
    <property type="component" value="Unassembled WGS sequence"/>
</dbReference>
<evidence type="ECO:0000256" key="3">
    <source>
        <dbReference type="ARBA" id="ARBA00022801"/>
    </source>
</evidence>
<dbReference type="PANTHER" id="PTHR48450:SF1">
    <property type="entry name" value="DUF1985 DOMAIN-CONTAINING PROTEIN"/>
    <property type="match status" value="1"/>
</dbReference>
<evidence type="ECO:0000313" key="5">
    <source>
        <dbReference type="EMBL" id="GAY65194.1"/>
    </source>
</evidence>
<evidence type="ECO:0000259" key="4">
    <source>
        <dbReference type="Pfam" id="PF02902"/>
    </source>
</evidence>
<comment type="caution">
    <text evidence="5">The sequence shown here is derived from an EMBL/GenBank/DDBJ whole genome shotgun (WGS) entry which is preliminary data.</text>
</comment>
<comment type="similarity">
    <text evidence="1">Belongs to the peptidase C48 family.</text>
</comment>
<dbReference type="GO" id="GO:0006508">
    <property type="term" value="P:proteolysis"/>
    <property type="evidence" value="ECO:0007669"/>
    <property type="project" value="UniProtKB-KW"/>
</dbReference>
<proteinExistence type="inferred from homology"/>